<evidence type="ECO:0000256" key="6">
    <source>
        <dbReference type="ARBA" id="ARBA00023136"/>
    </source>
</evidence>
<gene>
    <name evidence="9" type="primary">ompP1_2</name>
    <name evidence="8" type="ORF">Lmor_1344</name>
    <name evidence="9" type="ORF">NCTC12239_02899</name>
</gene>
<dbReference type="PANTHER" id="PTHR35093">
    <property type="entry name" value="OUTER MEMBRANE PROTEIN NMB0088-RELATED"/>
    <property type="match status" value="1"/>
</dbReference>
<comment type="subcellular location">
    <subcellularLocation>
        <location evidence="1">Cell outer membrane</location>
        <topology evidence="1">Multi-pass membrane protein</topology>
    </subcellularLocation>
</comment>
<sequence length="405" mass="44760">MARSIGIKHYVTIGLLLLSSLLHASFIEQTLGAAVVRDATAVYFNPAALTVIPHQQLILLGTMARAQFQFAGSAQQVPFGVSESGAVTTKSHFILPSMYLSVPINDKFSGGFALVINDFNRDLDNHSVLRYVQSRNQTDAVDLVPAIGIKINQFLSVGGNLNISRAHLYQEPISGVPRLNIPDSRSINNTKARGLGGDLGILIQLSKWTSLGFNYRSTITYNFKGTSTITSPEYVSSDDFHFKFWTPARSVFSLSHFLNEKLGFVGTIQYLQWDVFKEAYVYNFVAQSGRQAFIVPRGRIDYNFHNSWLLTLGSIYNLSSKWKVRVAGTYNQSPSNGAFQIGTGDSLTVGFSMGYQMLEHLTVDFSYGHAFYQRELINIRAAQNTITGVNNGIHDAVSLKLTLSA</sequence>
<reference evidence="9 11" key="2">
    <citation type="submission" date="2018-06" db="EMBL/GenBank/DDBJ databases">
        <authorList>
            <consortium name="Pathogen Informatics"/>
            <person name="Doyle S."/>
        </authorList>
    </citation>
    <scope>NUCLEOTIDE SEQUENCE [LARGE SCALE GENOMIC DNA]</scope>
    <source>
        <strain evidence="9 11">NCTC12239</strain>
    </source>
</reference>
<evidence type="ECO:0000256" key="4">
    <source>
        <dbReference type="ARBA" id="ARBA00022692"/>
    </source>
</evidence>
<dbReference type="RefSeq" id="WP_051190571.1">
    <property type="nucleotide sequence ID" value="NZ_CAAAJG010000010.1"/>
</dbReference>
<accession>A0A378JZ04</accession>
<dbReference type="Proteomes" id="UP000054985">
    <property type="component" value="Unassembled WGS sequence"/>
</dbReference>
<evidence type="ECO:0000256" key="1">
    <source>
        <dbReference type="ARBA" id="ARBA00004571"/>
    </source>
</evidence>
<dbReference type="Gene3D" id="2.40.160.60">
    <property type="entry name" value="Outer membrane protein transport protein (OMPP1/FadL/TodX)"/>
    <property type="match status" value="1"/>
</dbReference>
<dbReference type="STRING" id="39962.Lmor_1344"/>
<reference evidence="8 10" key="1">
    <citation type="submission" date="2015-11" db="EMBL/GenBank/DDBJ databases">
        <title>Genomic analysis of 38 Legionella species identifies large and diverse effector repertoires.</title>
        <authorList>
            <person name="Burstein D."/>
            <person name="Amaro F."/>
            <person name="Zusman T."/>
            <person name="Lifshitz Z."/>
            <person name="Cohen O."/>
            <person name="Gilbert J.A."/>
            <person name="Pupko T."/>
            <person name="Shuman H.A."/>
            <person name="Segal G."/>
        </authorList>
    </citation>
    <scope>NUCLEOTIDE SEQUENCE [LARGE SCALE GENOMIC DNA]</scope>
    <source>
        <strain evidence="8 10">ATCC 43877</strain>
    </source>
</reference>
<dbReference type="EMBL" id="UGOG01000001">
    <property type="protein sequence ID" value="STX63945.1"/>
    <property type="molecule type" value="Genomic_DNA"/>
</dbReference>
<evidence type="ECO:0000313" key="8">
    <source>
        <dbReference type="EMBL" id="KTD34811.1"/>
    </source>
</evidence>
<evidence type="ECO:0000256" key="7">
    <source>
        <dbReference type="ARBA" id="ARBA00023237"/>
    </source>
</evidence>
<dbReference type="GO" id="GO:0015483">
    <property type="term" value="F:long-chain fatty acid transporting porin activity"/>
    <property type="evidence" value="ECO:0007669"/>
    <property type="project" value="TreeGrafter"/>
</dbReference>
<dbReference type="OrthoDB" id="19849at2"/>
<name>A0A378JZ04_9GAMM</name>
<proteinExistence type="inferred from homology"/>
<dbReference type="AlphaFoldDB" id="A0A378JZ04"/>
<dbReference type="PANTHER" id="PTHR35093:SF8">
    <property type="entry name" value="OUTER MEMBRANE PROTEIN NMB0088-RELATED"/>
    <property type="match status" value="1"/>
</dbReference>
<keyword evidence="4" id="KW-0812">Transmembrane</keyword>
<evidence type="ECO:0000256" key="3">
    <source>
        <dbReference type="ARBA" id="ARBA00022452"/>
    </source>
</evidence>
<keyword evidence="7" id="KW-0998">Cell outer membrane</keyword>
<evidence type="ECO:0000313" key="11">
    <source>
        <dbReference type="Proteomes" id="UP000254040"/>
    </source>
</evidence>
<dbReference type="Pfam" id="PF03349">
    <property type="entry name" value="Toluene_X"/>
    <property type="match status" value="1"/>
</dbReference>
<dbReference type="SUPFAM" id="SSF56935">
    <property type="entry name" value="Porins"/>
    <property type="match status" value="1"/>
</dbReference>
<keyword evidence="10" id="KW-1185">Reference proteome</keyword>
<dbReference type="InterPro" id="IPR005017">
    <property type="entry name" value="OMPP1/FadL/TodX"/>
</dbReference>
<evidence type="ECO:0000313" key="10">
    <source>
        <dbReference type="Proteomes" id="UP000054985"/>
    </source>
</evidence>
<dbReference type="Proteomes" id="UP000254040">
    <property type="component" value="Unassembled WGS sequence"/>
</dbReference>
<evidence type="ECO:0000256" key="2">
    <source>
        <dbReference type="ARBA" id="ARBA00008163"/>
    </source>
</evidence>
<evidence type="ECO:0000256" key="5">
    <source>
        <dbReference type="ARBA" id="ARBA00022729"/>
    </source>
</evidence>
<keyword evidence="6" id="KW-0472">Membrane</keyword>
<protein>
    <submittedName>
        <fullName evidence="9">Long-chain fatty acid transporter</fullName>
    </submittedName>
    <submittedName>
        <fullName evidence="8">Outer membrane protein</fullName>
    </submittedName>
</protein>
<keyword evidence="5" id="KW-0732">Signal</keyword>
<dbReference type="EMBL" id="LNYN01000019">
    <property type="protein sequence ID" value="KTD34811.1"/>
    <property type="molecule type" value="Genomic_DNA"/>
</dbReference>
<comment type="similarity">
    <text evidence="2">Belongs to the OmpP1/FadL family.</text>
</comment>
<evidence type="ECO:0000313" key="9">
    <source>
        <dbReference type="EMBL" id="STX63945.1"/>
    </source>
</evidence>
<organism evidence="9 11">
    <name type="scientific">Legionella moravica</name>
    <dbReference type="NCBI Taxonomy" id="39962"/>
    <lineage>
        <taxon>Bacteria</taxon>
        <taxon>Pseudomonadati</taxon>
        <taxon>Pseudomonadota</taxon>
        <taxon>Gammaproteobacteria</taxon>
        <taxon>Legionellales</taxon>
        <taxon>Legionellaceae</taxon>
        <taxon>Legionella</taxon>
    </lineage>
</organism>
<dbReference type="GO" id="GO:0009279">
    <property type="term" value="C:cell outer membrane"/>
    <property type="evidence" value="ECO:0007669"/>
    <property type="project" value="UniProtKB-SubCell"/>
</dbReference>
<keyword evidence="3" id="KW-1134">Transmembrane beta strand</keyword>